<protein>
    <submittedName>
        <fullName evidence="1">Uncharacterized protein</fullName>
    </submittedName>
</protein>
<name>A0A1H4A9R5_9BURK</name>
<dbReference type="EMBL" id="FNRQ01000001">
    <property type="protein sequence ID" value="SEA32660.1"/>
    <property type="molecule type" value="Genomic_DNA"/>
</dbReference>
<reference evidence="2" key="1">
    <citation type="submission" date="2016-10" db="EMBL/GenBank/DDBJ databases">
        <authorList>
            <person name="Varghese N."/>
            <person name="Submissions S."/>
        </authorList>
    </citation>
    <scope>NUCLEOTIDE SEQUENCE [LARGE SCALE GENOMIC DNA]</scope>
    <source>
        <strain evidence="2">LMG 24000</strain>
    </source>
</reference>
<sequence length="109" mass="12206">MVIKILVSICFLIVLAWGIATTSLPGTPKAMPCTQEWFSYVDKNYFEISDGEGHGPDLGSGEWLGVVEAKAGLPVENLLPPQQRCQLIQDQFRRHTYIINRPLGWSISF</sequence>
<organism evidence="1 2">
    <name type="scientific">Paraburkholderia sartisoli</name>
    <dbReference type="NCBI Taxonomy" id="83784"/>
    <lineage>
        <taxon>Bacteria</taxon>
        <taxon>Pseudomonadati</taxon>
        <taxon>Pseudomonadota</taxon>
        <taxon>Betaproteobacteria</taxon>
        <taxon>Burkholderiales</taxon>
        <taxon>Burkholderiaceae</taxon>
        <taxon>Paraburkholderia</taxon>
    </lineage>
</organism>
<dbReference type="RefSeq" id="WP_245753119.1">
    <property type="nucleotide sequence ID" value="NZ_FNRQ01000001.1"/>
</dbReference>
<dbReference type="AlphaFoldDB" id="A0A1H4A9R5"/>
<accession>A0A1H4A9R5</accession>
<proteinExistence type="predicted"/>
<keyword evidence="2" id="KW-1185">Reference proteome</keyword>
<evidence type="ECO:0000313" key="1">
    <source>
        <dbReference type="EMBL" id="SEA32660.1"/>
    </source>
</evidence>
<evidence type="ECO:0000313" key="2">
    <source>
        <dbReference type="Proteomes" id="UP000198638"/>
    </source>
</evidence>
<dbReference type="STRING" id="83784.SAMN05192564_1011088"/>
<dbReference type="Proteomes" id="UP000198638">
    <property type="component" value="Unassembled WGS sequence"/>
</dbReference>
<gene>
    <name evidence="1" type="ORF">SAMN05192564_1011088</name>
</gene>